<evidence type="ECO:0000256" key="1">
    <source>
        <dbReference type="ARBA" id="ARBA00006295"/>
    </source>
</evidence>
<dbReference type="Gene3D" id="1.10.10.2830">
    <property type="match status" value="1"/>
</dbReference>
<dbReference type="GO" id="GO:0005694">
    <property type="term" value="C:chromosome"/>
    <property type="evidence" value="ECO:0007669"/>
    <property type="project" value="TreeGrafter"/>
</dbReference>
<dbReference type="FunFam" id="3.90.1530.30:FF:000001">
    <property type="entry name" value="Chromosome partitioning protein ParB"/>
    <property type="match status" value="1"/>
</dbReference>
<dbReference type="GO" id="GO:0003677">
    <property type="term" value="F:DNA binding"/>
    <property type="evidence" value="ECO:0007669"/>
    <property type="project" value="UniProtKB-KW"/>
</dbReference>
<dbReference type="PANTHER" id="PTHR33375:SF1">
    <property type="entry name" value="CHROMOSOME-PARTITIONING PROTEIN PARB-RELATED"/>
    <property type="match status" value="1"/>
</dbReference>
<dbReference type="NCBIfam" id="TIGR00180">
    <property type="entry name" value="parB_part"/>
    <property type="match status" value="1"/>
</dbReference>
<keyword evidence="2" id="KW-0159">Chromosome partition</keyword>
<accession>X0SDX0</accession>
<protein>
    <recommendedName>
        <fullName evidence="4">ParB-like N-terminal domain-containing protein</fullName>
    </recommendedName>
</protein>
<dbReference type="InterPro" id="IPR041468">
    <property type="entry name" value="HTH_ParB/Spo0J"/>
</dbReference>
<keyword evidence="3" id="KW-0238">DNA-binding</keyword>
<evidence type="ECO:0000256" key="3">
    <source>
        <dbReference type="ARBA" id="ARBA00023125"/>
    </source>
</evidence>
<dbReference type="InterPro" id="IPR003115">
    <property type="entry name" value="ParB_N"/>
</dbReference>
<dbReference type="SMART" id="SM00470">
    <property type="entry name" value="ParB"/>
    <property type="match status" value="1"/>
</dbReference>
<comment type="similarity">
    <text evidence="1">Belongs to the ParB family.</text>
</comment>
<name>X0SDX0_9ZZZZ</name>
<comment type="caution">
    <text evidence="5">The sequence shown here is derived from an EMBL/GenBank/DDBJ whole genome shotgun (WGS) entry which is preliminary data.</text>
</comment>
<dbReference type="CDD" id="cd16393">
    <property type="entry name" value="SPO0J_N"/>
    <property type="match status" value="1"/>
</dbReference>
<dbReference type="Pfam" id="PF17762">
    <property type="entry name" value="HTH_ParB"/>
    <property type="match status" value="1"/>
</dbReference>
<sequence>MIKRGLGKGLEALIPKTEHKVEGFVIEIDIESLTPSLFQPRKNFDREKMEELKGSIKKHGIIQPIVVRKMANGYETVAGERRLKAAKEIGLKKIPAIIKSINNEKSLEIALVENIQREDLNPVEQANAFKRLIDEFKLTQQELAEATGKSRALVTNTIRLLKLNPDIQKNISEGKISFGHAKLLLSIEDEEVQKAVCDRIIANDLSVRDTERLIKNIEKVQKKQFKVKNITIERFPEVEGKLRDILGTKISILYDGKKGNISIEFYSKEDLRRIAGLLLKERQ</sequence>
<dbReference type="InterPro" id="IPR050336">
    <property type="entry name" value="Chromosome_partition/occlusion"/>
</dbReference>
<dbReference type="Pfam" id="PF02195">
    <property type="entry name" value="ParB_N"/>
    <property type="match status" value="1"/>
</dbReference>
<evidence type="ECO:0000259" key="4">
    <source>
        <dbReference type="SMART" id="SM00470"/>
    </source>
</evidence>
<dbReference type="GO" id="GO:0007059">
    <property type="term" value="P:chromosome segregation"/>
    <property type="evidence" value="ECO:0007669"/>
    <property type="project" value="UniProtKB-KW"/>
</dbReference>
<gene>
    <name evidence="5" type="ORF">S01H1_00522</name>
</gene>
<feature type="domain" description="ParB-like N-terminal" evidence="4">
    <location>
        <begin position="26"/>
        <end position="115"/>
    </location>
</feature>
<dbReference type="EMBL" id="BARS01000187">
    <property type="protein sequence ID" value="GAF73331.1"/>
    <property type="molecule type" value="Genomic_DNA"/>
</dbReference>
<organism evidence="5">
    <name type="scientific">marine sediment metagenome</name>
    <dbReference type="NCBI Taxonomy" id="412755"/>
    <lineage>
        <taxon>unclassified sequences</taxon>
        <taxon>metagenomes</taxon>
        <taxon>ecological metagenomes</taxon>
    </lineage>
</organism>
<evidence type="ECO:0000256" key="2">
    <source>
        <dbReference type="ARBA" id="ARBA00022829"/>
    </source>
</evidence>
<dbReference type="FunFam" id="1.10.10.2830:FF:000001">
    <property type="entry name" value="Chromosome partitioning protein ParB"/>
    <property type="match status" value="1"/>
</dbReference>
<dbReference type="InterPro" id="IPR036086">
    <property type="entry name" value="ParB/Sulfiredoxin_sf"/>
</dbReference>
<dbReference type="SUPFAM" id="SSF110849">
    <property type="entry name" value="ParB/Sulfiredoxin"/>
    <property type="match status" value="1"/>
</dbReference>
<dbReference type="GO" id="GO:0045881">
    <property type="term" value="P:positive regulation of sporulation resulting in formation of a cellular spore"/>
    <property type="evidence" value="ECO:0007669"/>
    <property type="project" value="TreeGrafter"/>
</dbReference>
<dbReference type="Gene3D" id="3.90.1530.30">
    <property type="match status" value="1"/>
</dbReference>
<evidence type="ECO:0000313" key="5">
    <source>
        <dbReference type="EMBL" id="GAF73331.1"/>
    </source>
</evidence>
<dbReference type="PANTHER" id="PTHR33375">
    <property type="entry name" value="CHROMOSOME-PARTITIONING PROTEIN PARB-RELATED"/>
    <property type="match status" value="1"/>
</dbReference>
<dbReference type="AlphaFoldDB" id="X0SDX0"/>
<proteinExistence type="inferred from homology"/>
<dbReference type="SUPFAM" id="SSF109709">
    <property type="entry name" value="KorB DNA-binding domain-like"/>
    <property type="match status" value="1"/>
</dbReference>
<reference evidence="5" key="1">
    <citation type="journal article" date="2014" name="Front. Microbiol.">
        <title>High frequency of phylogenetically diverse reductive dehalogenase-homologous genes in deep subseafloor sedimentary metagenomes.</title>
        <authorList>
            <person name="Kawai M."/>
            <person name="Futagami T."/>
            <person name="Toyoda A."/>
            <person name="Takaki Y."/>
            <person name="Nishi S."/>
            <person name="Hori S."/>
            <person name="Arai W."/>
            <person name="Tsubouchi T."/>
            <person name="Morono Y."/>
            <person name="Uchiyama I."/>
            <person name="Ito T."/>
            <person name="Fujiyama A."/>
            <person name="Inagaki F."/>
            <person name="Takami H."/>
        </authorList>
    </citation>
    <scope>NUCLEOTIDE SEQUENCE</scope>
    <source>
        <strain evidence="5">Expedition CK06-06</strain>
    </source>
</reference>
<dbReference type="InterPro" id="IPR004437">
    <property type="entry name" value="ParB/RepB/Spo0J"/>
</dbReference>